<dbReference type="InterPro" id="IPR011898">
    <property type="entry name" value="PorD_KorD"/>
</dbReference>
<feature type="domain" description="4Fe-4S ferredoxin-type" evidence="8">
    <location>
        <begin position="31"/>
        <end position="59"/>
    </location>
</feature>
<reference evidence="9" key="1">
    <citation type="journal article" date="2020" name="mSystems">
        <title>Genome- and Community-Level Interaction Insights into Carbon Utilization and Element Cycling Functions of Hydrothermarchaeota in Hydrothermal Sediment.</title>
        <authorList>
            <person name="Zhou Z."/>
            <person name="Liu Y."/>
            <person name="Xu W."/>
            <person name="Pan J."/>
            <person name="Luo Z.H."/>
            <person name="Li M."/>
        </authorList>
    </citation>
    <scope>NUCLEOTIDE SEQUENCE [LARGE SCALE GENOMIC DNA]</scope>
    <source>
        <strain evidence="10">SpSt-622</strain>
        <strain evidence="9">SpSt-642</strain>
    </source>
</reference>
<dbReference type="Gene3D" id="3.30.70.20">
    <property type="match status" value="1"/>
</dbReference>
<evidence type="ECO:0000256" key="2">
    <source>
        <dbReference type="ARBA" id="ARBA00022485"/>
    </source>
</evidence>
<dbReference type="InterPro" id="IPR017900">
    <property type="entry name" value="4Fe4S_Fe_S_CS"/>
</dbReference>
<accession>A0A7C4D8J4</accession>
<evidence type="ECO:0000259" key="8">
    <source>
        <dbReference type="PROSITE" id="PS51379"/>
    </source>
</evidence>
<keyword evidence="4" id="KW-0677">Repeat</keyword>
<dbReference type="Pfam" id="PF14697">
    <property type="entry name" value="Fer4_21"/>
    <property type="match status" value="1"/>
</dbReference>
<evidence type="ECO:0000256" key="6">
    <source>
        <dbReference type="ARBA" id="ARBA00023004"/>
    </source>
</evidence>
<proteinExistence type="predicted"/>
<evidence type="ECO:0000256" key="3">
    <source>
        <dbReference type="ARBA" id="ARBA00022723"/>
    </source>
</evidence>
<keyword evidence="2" id="KW-0004">4Fe-4S</keyword>
<dbReference type="GO" id="GO:0051539">
    <property type="term" value="F:4 iron, 4 sulfur cluster binding"/>
    <property type="evidence" value="ECO:0007669"/>
    <property type="project" value="UniProtKB-KW"/>
</dbReference>
<organism evidence="9">
    <name type="scientific">Staphylothermus marinus</name>
    <dbReference type="NCBI Taxonomy" id="2280"/>
    <lineage>
        <taxon>Archaea</taxon>
        <taxon>Thermoproteota</taxon>
        <taxon>Thermoprotei</taxon>
        <taxon>Desulfurococcales</taxon>
        <taxon>Desulfurococcaceae</taxon>
        <taxon>Staphylothermus</taxon>
    </lineage>
</organism>
<dbReference type="PANTHER" id="PTHR43724:SF1">
    <property type="entry name" value="PYRUVATE SYNTHASE SUBUNIT PORD"/>
    <property type="match status" value="1"/>
</dbReference>
<keyword evidence="3" id="KW-0479">Metal-binding</keyword>
<gene>
    <name evidence="10" type="ORF">ENT92_02675</name>
    <name evidence="9" type="ORF">ENU14_04110</name>
</gene>
<feature type="domain" description="4Fe-4S ferredoxin-type" evidence="8">
    <location>
        <begin position="60"/>
        <end position="89"/>
    </location>
</feature>
<dbReference type="GO" id="GO:0046872">
    <property type="term" value="F:metal ion binding"/>
    <property type="evidence" value="ECO:0007669"/>
    <property type="project" value="UniProtKB-KW"/>
</dbReference>
<name>A0A7C4D8J4_STAMA</name>
<evidence type="ECO:0000256" key="4">
    <source>
        <dbReference type="ARBA" id="ARBA00022737"/>
    </source>
</evidence>
<dbReference type="PANTHER" id="PTHR43724">
    <property type="entry name" value="PYRUVATE SYNTHASE SUBUNIT PORD"/>
    <property type="match status" value="1"/>
</dbReference>
<evidence type="ECO:0000256" key="1">
    <source>
        <dbReference type="ARBA" id="ARBA00001966"/>
    </source>
</evidence>
<sequence>MSDLRKWRELPLGGVAYRLSTDYKTGDWRALKPVIDYAKCTKCMLCWIFCPDTAIIWNGEKIVINYDYCKGCGICETECPVKAIQMIPEFKGGV</sequence>
<dbReference type="EMBL" id="DTAN01000104">
    <property type="protein sequence ID" value="HGU65105.1"/>
    <property type="molecule type" value="Genomic_DNA"/>
</dbReference>
<evidence type="ECO:0000256" key="7">
    <source>
        <dbReference type="ARBA" id="ARBA00023014"/>
    </source>
</evidence>
<keyword evidence="5" id="KW-0813">Transport</keyword>
<keyword evidence="7" id="KW-0411">Iron-sulfur</keyword>
<dbReference type="AlphaFoldDB" id="A0A7C4D8J4"/>
<comment type="caution">
    <text evidence="9">The sequence shown here is derived from an EMBL/GenBank/DDBJ whole genome shotgun (WGS) entry which is preliminary data.</text>
</comment>
<keyword evidence="5" id="KW-0249">Electron transport</keyword>
<dbReference type="SUPFAM" id="SSF54862">
    <property type="entry name" value="4Fe-4S ferredoxins"/>
    <property type="match status" value="1"/>
</dbReference>
<dbReference type="GO" id="GO:0016625">
    <property type="term" value="F:oxidoreductase activity, acting on the aldehyde or oxo group of donors, iron-sulfur protein as acceptor"/>
    <property type="evidence" value="ECO:0007669"/>
    <property type="project" value="InterPro"/>
</dbReference>
<comment type="cofactor">
    <cofactor evidence="1">
        <name>[4Fe-4S] cluster</name>
        <dbReference type="ChEBI" id="CHEBI:49883"/>
    </cofactor>
</comment>
<protein>
    <submittedName>
        <fullName evidence="9">4Fe-4S dicluster domain-containing protein</fullName>
    </submittedName>
</protein>
<evidence type="ECO:0000313" key="9">
    <source>
        <dbReference type="EMBL" id="HGM58752.1"/>
    </source>
</evidence>
<dbReference type="PROSITE" id="PS00198">
    <property type="entry name" value="4FE4S_FER_1"/>
    <property type="match status" value="1"/>
</dbReference>
<evidence type="ECO:0000313" key="10">
    <source>
        <dbReference type="EMBL" id="HGU65105.1"/>
    </source>
</evidence>
<dbReference type="NCBIfam" id="TIGR02179">
    <property type="entry name" value="PorD_KorD"/>
    <property type="match status" value="1"/>
</dbReference>
<dbReference type="PROSITE" id="PS51379">
    <property type="entry name" value="4FE4S_FER_2"/>
    <property type="match status" value="2"/>
</dbReference>
<evidence type="ECO:0000256" key="5">
    <source>
        <dbReference type="ARBA" id="ARBA00022982"/>
    </source>
</evidence>
<dbReference type="InterPro" id="IPR017896">
    <property type="entry name" value="4Fe4S_Fe-S-bd"/>
</dbReference>
<keyword evidence="6" id="KW-0408">Iron</keyword>
<dbReference type="EMBL" id="DTBJ01000030">
    <property type="protein sequence ID" value="HGM58752.1"/>
    <property type="molecule type" value="Genomic_DNA"/>
</dbReference>